<reference evidence="1" key="1">
    <citation type="submission" date="2014-07" db="EMBL/GenBank/DDBJ databases">
        <title>Identification of a novel salt tolerance gene in wild soybean by whole-genome sequencing.</title>
        <authorList>
            <person name="Lam H.-M."/>
            <person name="Qi X."/>
            <person name="Li M.-W."/>
            <person name="Liu X."/>
            <person name="Xie M."/>
            <person name="Ni M."/>
            <person name="Xu X."/>
        </authorList>
    </citation>
    <scope>NUCLEOTIDE SEQUENCE [LARGE SCALE GENOMIC DNA]</scope>
    <source>
        <tissue evidence="1">Root</tissue>
    </source>
</reference>
<organism evidence="1">
    <name type="scientific">Glycine soja</name>
    <name type="common">Wild soybean</name>
    <dbReference type="NCBI Taxonomy" id="3848"/>
    <lineage>
        <taxon>Eukaryota</taxon>
        <taxon>Viridiplantae</taxon>
        <taxon>Streptophyta</taxon>
        <taxon>Embryophyta</taxon>
        <taxon>Tracheophyta</taxon>
        <taxon>Spermatophyta</taxon>
        <taxon>Magnoliopsida</taxon>
        <taxon>eudicotyledons</taxon>
        <taxon>Gunneridae</taxon>
        <taxon>Pentapetalae</taxon>
        <taxon>rosids</taxon>
        <taxon>fabids</taxon>
        <taxon>Fabales</taxon>
        <taxon>Fabaceae</taxon>
        <taxon>Papilionoideae</taxon>
        <taxon>50 kb inversion clade</taxon>
        <taxon>NPAAA clade</taxon>
        <taxon>indigoferoid/millettioid clade</taxon>
        <taxon>Phaseoleae</taxon>
        <taxon>Glycine</taxon>
        <taxon>Glycine subgen. Soja</taxon>
    </lineage>
</organism>
<name>A0A0B2RXS4_GLYSO</name>
<dbReference type="Proteomes" id="UP000053555">
    <property type="component" value="Unassembled WGS sequence"/>
</dbReference>
<protein>
    <submittedName>
        <fullName evidence="1">Uncharacterized protein</fullName>
    </submittedName>
</protein>
<proteinExistence type="predicted"/>
<gene>
    <name evidence="1" type="ORF">glysoja_049110</name>
</gene>
<sequence>MDSNSKIQWDEGTILKVEVDIFCTSKRERTKEYSFNHRVLKLAYINPSQRLAESERSKVNGRWRYWLEQ</sequence>
<accession>A0A0B2RXS4</accession>
<dbReference type="EMBL" id="KN646826">
    <property type="protein sequence ID" value="KHN37770.1"/>
    <property type="molecule type" value="Genomic_DNA"/>
</dbReference>
<dbReference type="AlphaFoldDB" id="A0A0B2RXS4"/>
<evidence type="ECO:0000313" key="1">
    <source>
        <dbReference type="EMBL" id="KHN37770.1"/>
    </source>
</evidence>